<comment type="caution">
    <text evidence="8">The sequence shown here is derived from an EMBL/GenBank/DDBJ whole genome shotgun (WGS) entry which is preliminary data.</text>
</comment>
<evidence type="ECO:0000256" key="6">
    <source>
        <dbReference type="SAM" id="Phobius"/>
    </source>
</evidence>
<keyword evidence="6" id="KW-0812">Transmembrane</keyword>
<evidence type="ECO:0000256" key="4">
    <source>
        <dbReference type="ARBA" id="ARBA00022833"/>
    </source>
</evidence>
<dbReference type="Proteomes" id="UP000589292">
    <property type="component" value="Unassembled WGS sequence"/>
</dbReference>
<dbReference type="InterPro" id="IPR020843">
    <property type="entry name" value="ER"/>
</dbReference>
<accession>A0A7V8RDU8</accession>
<dbReference type="PANTHER" id="PTHR43350:SF21">
    <property type="entry name" value="S-NITROSOMYCOTHIOL REDUCTASE MSCR"/>
    <property type="match status" value="1"/>
</dbReference>
<gene>
    <name evidence="8" type="ORF">FG486_09840</name>
</gene>
<comment type="similarity">
    <text evidence="2">Belongs to the zinc-containing alcohol dehydrogenase family.</text>
</comment>
<dbReference type="GO" id="GO:0016491">
    <property type="term" value="F:oxidoreductase activity"/>
    <property type="evidence" value="ECO:0007669"/>
    <property type="project" value="UniProtKB-KW"/>
</dbReference>
<reference evidence="8 9" key="1">
    <citation type="journal article" date="1994" name="Int. J. Syst. Bacteriol.">
        <title>Phylogenetic positions of novel aerobic, bacteriochlorophyll a-containing bacteria and description of Roseococcus thiosulfatophilus gen. nov., sp. nov., Erythromicrobium ramosum gen. nov., sp. nov., and Erythrobacter litoralis sp. nov.</title>
        <authorList>
            <person name="Yurkov V."/>
            <person name="Stackebrandt E."/>
            <person name="Holmes A."/>
            <person name="Fuerst J.A."/>
            <person name="Hugenholtz P."/>
            <person name="Golecki J."/>
            <person name="Gad'on N."/>
            <person name="Gorlenko V.M."/>
            <person name="Kompantseva E.I."/>
            <person name="Drews G."/>
        </authorList>
    </citation>
    <scope>NUCLEOTIDE SEQUENCE [LARGE SCALE GENOMIC DNA]</scope>
    <source>
        <strain evidence="8 9">KR-99</strain>
    </source>
</reference>
<feature type="transmembrane region" description="Helical" evidence="6">
    <location>
        <begin position="199"/>
        <end position="223"/>
    </location>
</feature>
<dbReference type="InterPro" id="IPR036291">
    <property type="entry name" value="NAD(P)-bd_dom_sf"/>
</dbReference>
<comment type="cofactor">
    <cofactor evidence="1">
        <name>Zn(2+)</name>
        <dbReference type="ChEBI" id="CHEBI:29105"/>
    </cofactor>
</comment>
<dbReference type="RefSeq" id="WP_181267384.1">
    <property type="nucleotide sequence ID" value="NZ_BAAAGB010000001.1"/>
</dbReference>
<dbReference type="Pfam" id="PF00107">
    <property type="entry name" value="ADH_zinc_N"/>
    <property type="match status" value="1"/>
</dbReference>
<keyword evidence="6" id="KW-0472">Membrane</keyword>
<keyword evidence="4" id="KW-0862">Zinc</keyword>
<organism evidence="8 9">
    <name type="scientific">Sphingomonas ursincola</name>
    <dbReference type="NCBI Taxonomy" id="56361"/>
    <lineage>
        <taxon>Bacteria</taxon>
        <taxon>Pseudomonadati</taxon>
        <taxon>Pseudomonadota</taxon>
        <taxon>Alphaproteobacteria</taxon>
        <taxon>Sphingomonadales</taxon>
        <taxon>Sphingomonadaceae</taxon>
        <taxon>Sphingomonas</taxon>
    </lineage>
</organism>
<dbReference type="InterPro" id="IPR013154">
    <property type="entry name" value="ADH-like_N"/>
</dbReference>
<dbReference type="Pfam" id="PF08240">
    <property type="entry name" value="ADH_N"/>
    <property type="match status" value="1"/>
</dbReference>
<evidence type="ECO:0000259" key="7">
    <source>
        <dbReference type="SMART" id="SM00829"/>
    </source>
</evidence>
<evidence type="ECO:0000256" key="2">
    <source>
        <dbReference type="ARBA" id="ARBA00008072"/>
    </source>
</evidence>
<evidence type="ECO:0000256" key="1">
    <source>
        <dbReference type="ARBA" id="ARBA00001947"/>
    </source>
</evidence>
<evidence type="ECO:0000313" key="9">
    <source>
        <dbReference type="Proteomes" id="UP000589292"/>
    </source>
</evidence>
<keyword evidence="9" id="KW-1185">Reference proteome</keyword>
<keyword evidence="3" id="KW-0479">Metal-binding</keyword>
<proteinExistence type="inferred from homology"/>
<dbReference type="Gene3D" id="3.40.50.720">
    <property type="entry name" value="NAD(P)-binding Rossmann-like Domain"/>
    <property type="match status" value="1"/>
</dbReference>
<feature type="domain" description="Enoyl reductase (ER)" evidence="7">
    <location>
        <begin position="18"/>
        <end position="372"/>
    </location>
</feature>
<dbReference type="AlphaFoldDB" id="A0A7V8RDU8"/>
<dbReference type="InterPro" id="IPR011032">
    <property type="entry name" value="GroES-like_sf"/>
</dbReference>
<dbReference type="SMART" id="SM00829">
    <property type="entry name" value="PKS_ER"/>
    <property type="match status" value="1"/>
</dbReference>
<keyword evidence="5" id="KW-0560">Oxidoreductase</keyword>
<evidence type="ECO:0000313" key="8">
    <source>
        <dbReference type="EMBL" id="MBA1374642.1"/>
    </source>
</evidence>
<dbReference type="EMBL" id="VDES01000002">
    <property type="protein sequence ID" value="MBA1374642.1"/>
    <property type="molecule type" value="Genomic_DNA"/>
</dbReference>
<sequence length="387" mass="39617">MKITATILDRIGHKGPYATTRPLRLAEVDLAPPGADEMLVKIEAAGLCHSDLSVINGDRPRPMPMALGHEAVATVLEPGAIAAQHFVPGDRVVLSFLPLCGHCPSCHSGEGYLCGNGAAANGAGTLLGGERRLSENGTPVQHHLGSSAFATHAVVDRRSAVKIDSDIPVEIAALFGCAVLTGAGAVLNGGGLRAGESVVVYGLGGVGLAALMAAIAGGAHPVIAIDPVPAKRALALELGAVAAIDPQDAEEAVVAALGRKPDLVIETVGKAPVLAKAYGLARRGGRIVTVGLPNPADMLSIPAVSLVGDGKTLMGSYMGNAIPSRDIPRYIALWRAGRMPVEKLLTSVSPLSEINALFDELASGTAIRQVVVPYEKQPDTPFSGKGQ</sequence>
<dbReference type="Gene3D" id="3.90.180.10">
    <property type="entry name" value="Medium-chain alcohol dehydrogenases, catalytic domain"/>
    <property type="match status" value="1"/>
</dbReference>
<dbReference type="PANTHER" id="PTHR43350">
    <property type="entry name" value="NAD-DEPENDENT ALCOHOL DEHYDROGENASE"/>
    <property type="match status" value="1"/>
</dbReference>
<dbReference type="GO" id="GO:0046872">
    <property type="term" value="F:metal ion binding"/>
    <property type="evidence" value="ECO:0007669"/>
    <property type="project" value="UniProtKB-KW"/>
</dbReference>
<protein>
    <submittedName>
        <fullName evidence="8">Zinc-binding dehydrogenase</fullName>
    </submittedName>
</protein>
<dbReference type="SUPFAM" id="SSF50129">
    <property type="entry name" value="GroES-like"/>
    <property type="match status" value="2"/>
</dbReference>
<dbReference type="SUPFAM" id="SSF51735">
    <property type="entry name" value="NAD(P)-binding Rossmann-fold domains"/>
    <property type="match status" value="1"/>
</dbReference>
<dbReference type="InterPro" id="IPR013149">
    <property type="entry name" value="ADH-like_C"/>
</dbReference>
<evidence type="ECO:0000256" key="5">
    <source>
        <dbReference type="ARBA" id="ARBA00023002"/>
    </source>
</evidence>
<evidence type="ECO:0000256" key="3">
    <source>
        <dbReference type="ARBA" id="ARBA00022723"/>
    </source>
</evidence>
<feature type="transmembrane region" description="Helical" evidence="6">
    <location>
        <begin position="167"/>
        <end position="187"/>
    </location>
</feature>
<name>A0A7V8RDU8_9SPHN</name>
<keyword evidence="6" id="KW-1133">Transmembrane helix</keyword>